<reference evidence="1 2" key="1">
    <citation type="journal article" date="2016" name="Nat. Commun.">
        <title>Thousands of microbial genomes shed light on interconnected biogeochemical processes in an aquifer system.</title>
        <authorList>
            <person name="Anantharaman K."/>
            <person name="Brown C.T."/>
            <person name="Hug L.A."/>
            <person name="Sharon I."/>
            <person name="Castelle C.J."/>
            <person name="Probst A.J."/>
            <person name="Thomas B.C."/>
            <person name="Singh A."/>
            <person name="Wilkins M.J."/>
            <person name="Karaoz U."/>
            <person name="Brodie E.L."/>
            <person name="Williams K.H."/>
            <person name="Hubbard S.S."/>
            <person name="Banfield J.F."/>
        </authorList>
    </citation>
    <scope>NUCLEOTIDE SEQUENCE [LARGE SCALE GENOMIC DNA]</scope>
</reference>
<dbReference type="Pfam" id="PF11104">
    <property type="entry name" value="PilM_2"/>
    <property type="match status" value="1"/>
</dbReference>
<dbReference type="STRING" id="1802274.A3J58_00150"/>
<dbReference type="NCBIfam" id="TIGR01175">
    <property type="entry name" value="pilM"/>
    <property type="match status" value="1"/>
</dbReference>
<dbReference type="CDD" id="cd24049">
    <property type="entry name" value="ASKHA_NBD_PilM"/>
    <property type="match status" value="1"/>
</dbReference>
<dbReference type="Gene3D" id="3.30.1490.300">
    <property type="match status" value="1"/>
</dbReference>
<accession>A0A1G2KWC7</accession>
<dbReference type="PIRSF" id="PIRSF019169">
    <property type="entry name" value="PilM"/>
    <property type="match status" value="1"/>
</dbReference>
<dbReference type="InterPro" id="IPR043129">
    <property type="entry name" value="ATPase_NBD"/>
</dbReference>
<organism evidence="1 2">
    <name type="scientific">Candidatus Sungbacteria bacterium RIFCSPHIGHO2_02_FULL_52_23</name>
    <dbReference type="NCBI Taxonomy" id="1802274"/>
    <lineage>
        <taxon>Bacteria</taxon>
        <taxon>Candidatus Sungiibacteriota</taxon>
    </lineage>
</organism>
<dbReference type="InterPro" id="IPR050696">
    <property type="entry name" value="FtsA/MreB"/>
</dbReference>
<evidence type="ECO:0000313" key="2">
    <source>
        <dbReference type="Proteomes" id="UP000178510"/>
    </source>
</evidence>
<evidence type="ECO:0000313" key="1">
    <source>
        <dbReference type="EMBL" id="OHA03726.1"/>
    </source>
</evidence>
<gene>
    <name evidence="1" type="ORF">A3J58_00150</name>
</gene>
<dbReference type="Gene3D" id="3.30.420.40">
    <property type="match status" value="2"/>
</dbReference>
<name>A0A1G2KWC7_9BACT</name>
<dbReference type="EMBL" id="MHQM01000021">
    <property type="protein sequence ID" value="OHA03726.1"/>
    <property type="molecule type" value="Genomic_DNA"/>
</dbReference>
<comment type="caution">
    <text evidence="1">The sequence shown here is derived from an EMBL/GenBank/DDBJ whole genome shotgun (WGS) entry which is preliminary data.</text>
</comment>
<dbReference type="AlphaFoldDB" id="A0A1G2KWC7"/>
<sequence>MPIDFSFLKRIKKPNLSLFFLKSKPSSVIGINIGTYSTKVVQLRYASERAVLETYGELLNEGYLKHPDSSRGAGILHFTDADLGTLVTDVVRESNVTTRDAVATIPAAAAFITTIAFPRALEREIPAAVPYEARKYVPIPLAEVVLEWMILEDTQARDEITVLLVAVSREVVEKFRRIAELANLNLRSLEVEPFSMVRSLIGYDNTPTLIINFGHQSTTLVFADRGLIRMAHTLGRGSQELTRALERGLMVSAERAEAMKREVGLSERIEEREITAVMIPMLETLFVDIGRMISLYHRTSPRRIQKVNLTGGGANLKGIVEFAASKFGLEVTRGNPFARAVTPAFLQTVLKDVGPTFSAASGAAMRELTPR</sequence>
<evidence type="ECO:0008006" key="3">
    <source>
        <dbReference type="Google" id="ProtNLM"/>
    </source>
</evidence>
<dbReference type="PANTHER" id="PTHR32432:SF3">
    <property type="entry name" value="ETHANOLAMINE UTILIZATION PROTEIN EUTJ"/>
    <property type="match status" value="1"/>
</dbReference>
<dbReference type="PANTHER" id="PTHR32432">
    <property type="entry name" value="CELL DIVISION PROTEIN FTSA-RELATED"/>
    <property type="match status" value="1"/>
</dbReference>
<protein>
    <recommendedName>
        <fullName evidence="3">SHS2 domain-containing protein</fullName>
    </recommendedName>
</protein>
<proteinExistence type="predicted"/>
<dbReference type="Proteomes" id="UP000178510">
    <property type="component" value="Unassembled WGS sequence"/>
</dbReference>
<dbReference type="InterPro" id="IPR005883">
    <property type="entry name" value="PilM"/>
</dbReference>
<dbReference type="SUPFAM" id="SSF53067">
    <property type="entry name" value="Actin-like ATPase domain"/>
    <property type="match status" value="2"/>
</dbReference>